<reference evidence="2" key="1">
    <citation type="journal article" date="2019" name="Beilstein J. Org. Chem.">
        <title>Nanangenines: drimane sesquiterpenoids as the dominant metabolite cohort of a novel Australian fungus, Aspergillus nanangensis.</title>
        <authorList>
            <person name="Lacey H.J."/>
            <person name="Gilchrist C.L.M."/>
            <person name="Crombie A."/>
            <person name="Kalaitzis J.A."/>
            <person name="Vuong D."/>
            <person name="Rutledge P.J."/>
            <person name="Turner P."/>
            <person name="Pitt J.I."/>
            <person name="Lacey E."/>
            <person name="Chooi Y.H."/>
            <person name="Piggott A.M."/>
        </authorList>
    </citation>
    <scope>NUCLEOTIDE SEQUENCE</scope>
    <source>
        <strain evidence="2">MST-FP2251</strain>
    </source>
</reference>
<feature type="region of interest" description="Disordered" evidence="1">
    <location>
        <begin position="1"/>
        <end position="24"/>
    </location>
</feature>
<keyword evidence="3" id="KW-1185">Reference proteome</keyword>
<name>A0AAD4GUC9_ASPNN</name>
<dbReference type="Proteomes" id="UP001194746">
    <property type="component" value="Unassembled WGS sequence"/>
</dbReference>
<dbReference type="SUPFAM" id="SSF53335">
    <property type="entry name" value="S-adenosyl-L-methionine-dependent methyltransferases"/>
    <property type="match status" value="1"/>
</dbReference>
<proteinExistence type="predicted"/>
<evidence type="ECO:0000256" key="1">
    <source>
        <dbReference type="SAM" id="MobiDB-lite"/>
    </source>
</evidence>
<sequence length="111" mass="12619">MVQGPPPAALPALEEEASFPPQRHRENLEKAGFVGVREKVYKAISHGSLAQRQKPERSRLESYSLALFSRVLGWSPEEIQVFLASVRKELQDPQTHIYGKFHVVWGRKPSE</sequence>
<dbReference type="InterPro" id="IPR029063">
    <property type="entry name" value="SAM-dependent_MTases_sf"/>
</dbReference>
<comment type="caution">
    <text evidence="2">The sequence shown here is derived from an EMBL/GenBank/DDBJ whole genome shotgun (WGS) entry which is preliminary data.</text>
</comment>
<evidence type="ECO:0000313" key="2">
    <source>
        <dbReference type="EMBL" id="KAF9889525.1"/>
    </source>
</evidence>
<reference evidence="2" key="2">
    <citation type="submission" date="2020-02" db="EMBL/GenBank/DDBJ databases">
        <authorList>
            <person name="Gilchrist C.L.M."/>
            <person name="Chooi Y.-H."/>
        </authorList>
    </citation>
    <scope>NUCLEOTIDE SEQUENCE</scope>
    <source>
        <strain evidence="2">MST-FP2251</strain>
    </source>
</reference>
<dbReference type="EMBL" id="VCAU01000035">
    <property type="protein sequence ID" value="KAF9889525.1"/>
    <property type="molecule type" value="Genomic_DNA"/>
</dbReference>
<protein>
    <submittedName>
        <fullName evidence="2">Uncharacterized protein</fullName>
    </submittedName>
</protein>
<dbReference type="AlphaFoldDB" id="A0AAD4GUC9"/>
<organism evidence="2 3">
    <name type="scientific">Aspergillus nanangensis</name>
    <dbReference type="NCBI Taxonomy" id="2582783"/>
    <lineage>
        <taxon>Eukaryota</taxon>
        <taxon>Fungi</taxon>
        <taxon>Dikarya</taxon>
        <taxon>Ascomycota</taxon>
        <taxon>Pezizomycotina</taxon>
        <taxon>Eurotiomycetes</taxon>
        <taxon>Eurotiomycetidae</taxon>
        <taxon>Eurotiales</taxon>
        <taxon>Aspergillaceae</taxon>
        <taxon>Aspergillus</taxon>
        <taxon>Aspergillus subgen. Circumdati</taxon>
    </lineage>
</organism>
<gene>
    <name evidence="2" type="ORF">FE257_007235</name>
</gene>
<accession>A0AAD4GUC9</accession>
<evidence type="ECO:0000313" key="3">
    <source>
        <dbReference type="Proteomes" id="UP001194746"/>
    </source>
</evidence>